<keyword evidence="2" id="KW-1185">Reference proteome</keyword>
<proteinExistence type="predicted"/>
<protein>
    <submittedName>
        <fullName evidence="1">Uncharacterized protein</fullName>
    </submittedName>
</protein>
<organism evidence="1 2">
    <name type="scientific">Yersinia pseudotuberculosis</name>
    <dbReference type="NCBI Taxonomy" id="633"/>
    <lineage>
        <taxon>Bacteria</taxon>
        <taxon>Pseudomonadati</taxon>
        <taxon>Pseudomonadota</taxon>
        <taxon>Gammaproteobacteria</taxon>
        <taxon>Enterobacterales</taxon>
        <taxon>Yersiniaceae</taxon>
        <taxon>Yersinia</taxon>
    </lineage>
</organism>
<reference evidence="1" key="1">
    <citation type="submission" date="2018-11" db="EMBL/GenBank/DDBJ databases">
        <title>FDA dAtabase for Regulatory Grade micrObial Sequences (FDA-ARGOS): Supporting development and validation of Infectious Disease Dx tests.</title>
        <authorList>
            <person name="Bliska J."/>
            <person name="Cleland M.-M."/>
            <person name="Tallon L."/>
            <person name="Sadzewicz L."/>
            <person name="Zhao X."/>
            <person name="Vavikolanu K."/>
            <person name="Mehta A."/>
            <person name="Aluvathingal J."/>
            <person name="Nadendla S."/>
            <person name="Yan Y."/>
            <person name="Sichtig H."/>
        </authorList>
    </citation>
    <scope>NUCLEOTIDE SEQUENCE [LARGE SCALE GENOMIC DNA]</scope>
    <source>
        <strain evidence="1">FDAARGOS_581</strain>
    </source>
</reference>
<dbReference type="EMBL" id="CP033713">
    <property type="protein sequence ID" value="AYW90289.1"/>
    <property type="molecule type" value="Genomic_DNA"/>
</dbReference>
<name>A0ABM7AD11_YERPU</name>
<sequence length="84" mass="9528">MPKAWGFCCARNTEITRCIDNPMPKAWGFCCARNTEIVRCNDDPMPKTWGFFAVCETQKLHVVLITPCPKRGVLLCAKHRNCAL</sequence>
<gene>
    <name evidence="1" type="ORF">EGX47_02305</name>
</gene>
<accession>A0ABM7AD11</accession>
<dbReference type="Proteomes" id="UP000268669">
    <property type="component" value="Chromosome"/>
</dbReference>
<evidence type="ECO:0000313" key="1">
    <source>
        <dbReference type="EMBL" id="AYW90289.1"/>
    </source>
</evidence>
<evidence type="ECO:0000313" key="2">
    <source>
        <dbReference type="Proteomes" id="UP000268669"/>
    </source>
</evidence>